<dbReference type="PANTHER" id="PTHR23163">
    <property type="entry name" value="RING FINGER PROTEIN-RELATED"/>
    <property type="match status" value="1"/>
</dbReference>
<evidence type="ECO:0000256" key="3">
    <source>
        <dbReference type="ARBA" id="ARBA00022771"/>
    </source>
</evidence>
<dbReference type="PANTHER" id="PTHR23163:SF0">
    <property type="entry name" value="E3 UBIQUITIN-PROTEIN LIGASE BRE1"/>
    <property type="match status" value="1"/>
</dbReference>
<organism evidence="7 8">
    <name type="scientific">Ilex paraguariensis</name>
    <name type="common">yerba mate</name>
    <dbReference type="NCBI Taxonomy" id="185542"/>
    <lineage>
        <taxon>Eukaryota</taxon>
        <taxon>Viridiplantae</taxon>
        <taxon>Streptophyta</taxon>
        <taxon>Embryophyta</taxon>
        <taxon>Tracheophyta</taxon>
        <taxon>Spermatophyta</taxon>
        <taxon>Magnoliopsida</taxon>
        <taxon>eudicotyledons</taxon>
        <taxon>Gunneridae</taxon>
        <taxon>Pentapetalae</taxon>
        <taxon>asterids</taxon>
        <taxon>campanulids</taxon>
        <taxon>Aquifoliales</taxon>
        <taxon>Aquifoliaceae</taxon>
        <taxon>Ilex</taxon>
    </lineage>
</organism>
<dbReference type="GO" id="GO:0006325">
    <property type="term" value="P:chromatin organization"/>
    <property type="evidence" value="ECO:0007669"/>
    <property type="project" value="UniProtKB-KW"/>
</dbReference>
<keyword evidence="4 6" id="KW-0862">Zinc</keyword>
<comment type="caution">
    <text evidence="7">The sequence shown here is derived from an EMBL/GenBank/DDBJ whole genome shotgun (WGS) entry which is preliminary data.</text>
</comment>
<keyword evidence="2 6" id="KW-0479">Metal-binding</keyword>
<keyword evidence="6" id="KW-0808">Transferase</keyword>
<evidence type="ECO:0000256" key="1">
    <source>
        <dbReference type="ARBA" id="ARBA00004123"/>
    </source>
</evidence>
<name>A0ABC8V442_9AQUA</name>
<feature type="non-terminal residue" evidence="7">
    <location>
        <position position="129"/>
    </location>
</feature>
<dbReference type="GO" id="GO:0008270">
    <property type="term" value="F:zinc ion binding"/>
    <property type="evidence" value="ECO:0007669"/>
    <property type="project" value="UniProtKB-KW"/>
</dbReference>
<feature type="non-terminal residue" evidence="7">
    <location>
        <position position="1"/>
    </location>
</feature>
<evidence type="ECO:0000313" key="7">
    <source>
        <dbReference type="EMBL" id="CAK9188130.1"/>
    </source>
</evidence>
<dbReference type="EC" id="2.3.2.27" evidence="6"/>
<keyword evidence="3 6" id="KW-0863">Zinc-finger</keyword>
<evidence type="ECO:0000313" key="8">
    <source>
        <dbReference type="Proteomes" id="UP001642360"/>
    </source>
</evidence>
<keyword evidence="6" id="KW-0156">Chromatin regulator</keyword>
<evidence type="ECO:0000256" key="5">
    <source>
        <dbReference type="ARBA" id="ARBA00023242"/>
    </source>
</evidence>
<dbReference type="AlphaFoldDB" id="A0ABC8V442"/>
<keyword evidence="6" id="KW-0175">Coiled coil</keyword>
<comment type="similarity">
    <text evidence="6">Belongs to the BRE1 family.</text>
</comment>
<dbReference type="GO" id="GO:0016567">
    <property type="term" value="P:protein ubiquitination"/>
    <property type="evidence" value="ECO:0007669"/>
    <property type="project" value="UniProtKB-UniRule"/>
</dbReference>
<accession>A0ABC8V442</accession>
<sequence length="129" mass="14552">EDAFLSRLLETGATESTCTSNSLNQIEEERQEAGEKTKNLLHNIVAAIDDLWCLKDGLYTAVLKARPEDCKTTGIGSCRERTSMDLEVEVRNLRLAIGNIHLKHKSLVREMQIARDTDAKNKADLERLR</sequence>
<evidence type="ECO:0000256" key="6">
    <source>
        <dbReference type="RuleBase" id="RU365038"/>
    </source>
</evidence>
<protein>
    <recommendedName>
        <fullName evidence="6">E3 ubiquitin protein ligase</fullName>
        <ecNumber evidence="6">2.3.2.27</ecNumber>
    </recommendedName>
</protein>
<evidence type="ECO:0000256" key="4">
    <source>
        <dbReference type="ARBA" id="ARBA00022833"/>
    </source>
</evidence>
<dbReference type="GO" id="GO:0061630">
    <property type="term" value="F:ubiquitin protein ligase activity"/>
    <property type="evidence" value="ECO:0007669"/>
    <property type="project" value="UniProtKB-EC"/>
</dbReference>
<dbReference type="GO" id="GO:0005634">
    <property type="term" value="C:nucleus"/>
    <property type="evidence" value="ECO:0007669"/>
    <property type="project" value="UniProtKB-SubCell"/>
</dbReference>
<evidence type="ECO:0000256" key="2">
    <source>
        <dbReference type="ARBA" id="ARBA00022723"/>
    </source>
</evidence>
<reference evidence="7 8" key="1">
    <citation type="submission" date="2024-02" db="EMBL/GenBank/DDBJ databases">
        <authorList>
            <person name="Vignale AGUSTIN F."/>
            <person name="Sosa J E."/>
            <person name="Modenutti C."/>
        </authorList>
    </citation>
    <scope>NUCLEOTIDE SEQUENCE [LARGE SCALE GENOMIC DNA]</scope>
</reference>
<comment type="pathway">
    <text evidence="6">Protein modification; protein ubiquitination.</text>
</comment>
<keyword evidence="5 6" id="KW-0539">Nucleus</keyword>
<dbReference type="InterPro" id="IPR013956">
    <property type="entry name" value="E3_ubiquit_lig_Bre1"/>
</dbReference>
<dbReference type="Proteomes" id="UP001642360">
    <property type="component" value="Unassembled WGS sequence"/>
</dbReference>
<proteinExistence type="inferred from homology"/>
<comment type="catalytic activity">
    <reaction evidence="6">
        <text>S-ubiquitinyl-[E2 ubiquitin-conjugating enzyme]-L-cysteine + [acceptor protein]-L-lysine = [E2 ubiquitin-conjugating enzyme]-L-cysteine + N(6)-ubiquitinyl-[acceptor protein]-L-lysine.</text>
        <dbReference type="EC" id="2.3.2.27"/>
    </reaction>
</comment>
<keyword evidence="6" id="KW-0833">Ubl conjugation pathway</keyword>
<dbReference type="EMBL" id="CAUOFW020010305">
    <property type="protein sequence ID" value="CAK9188130.1"/>
    <property type="molecule type" value="Genomic_DNA"/>
</dbReference>
<comment type="subcellular location">
    <subcellularLocation>
        <location evidence="1 6">Nucleus</location>
    </subcellularLocation>
</comment>
<keyword evidence="8" id="KW-1185">Reference proteome</keyword>
<gene>
    <name evidence="7" type="ORF">ILEXP_LOCUS58766</name>
</gene>